<keyword evidence="2" id="KW-1185">Reference proteome</keyword>
<organism evidence="1 2">
    <name type="scientific">Caldimonas brevitalea</name>
    <dbReference type="NCBI Taxonomy" id="413882"/>
    <lineage>
        <taxon>Bacteria</taxon>
        <taxon>Pseudomonadati</taxon>
        <taxon>Pseudomonadota</taxon>
        <taxon>Betaproteobacteria</taxon>
        <taxon>Burkholderiales</taxon>
        <taxon>Sphaerotilaceae</taxon>
        <taxon>Caldimonas</taxon>
    </lineage>
</organism>
<accession>A0A0G3BSP8</accession>
<dbReference type="PATRIC" id="fig|413882.6.peg.4535"/>
<dbReference type="OrthoDB" id="8559696at2"/>
<proteinExistence type="predicted"/>
<reference evidence="1 2" key="1">
    <citation type="submission" date="2015-05" db="EMBL/GenBank/DDBJ databases">
        <authorList>
            <person name="Tang B."/>
            <person name="Yu Y."/>
        </authorList>
    </citation>
    <scope>NUCLEOTIDE SEQUENCE [LARGE SCALE GENOMIC DNA]</scope>
    <source>
        <strain evidence="1 2">DSM 7029</strain>
    </source>
</reference>
<dbReference type="EMBL" id="CP011371">
    <property type="protein sequence ID" value="AKJ31028.1"/>
    <property type="molecule type" value="Genomic_DNA"/>
</dbReference>
<name>A0A0G3BSP8_9BURK</name>
<evidence type="ECO:0000313" key="2">
    <source>
        <dbReference type="Proteomes" id="UP000035352"/>
    </source>
</evidence>
<dbReference type="AlphaFoldDB" id="A0A0G3BSP8"/>
<gene>
    <name evidence="1" type="ORF">AAW51_4337</name>
</gene>
<dbReference type="STRING" id="413882.AAW51_4337"/>
<evidence type="ECO:0000313" key="1">
    <source>
        <dbReference type="EMBL" id="AKJ31028.1"/>
    </source>
</evidence>
<dbReference type="RefSeq" id="WP_047196253.1">
    <property type="nucleotide sequence ID" value="NZ_CP011371.1"/>
</dbReference>
<dbReference type="Proteomes" id="UP000035352">
    <property type="component" value="Chromosome"/>
</dbReference>
<sequence length="150" mass="16315">MNETPPSDDGSPIPLLMAADLQDHLMTATNDLERLQTLLADACDGLMLRFSTAVEQMQNLMSAAIDHRIQTSELMPVMQNLGAAVTSLQFQDMASQLIVHTNRRLRNCADRIAREAMGDDEEGASVVESAPLCPNPVTQAEMDAGSIDLF</sequence>
<dbReference type="KEGG" id="pbh:AAW51_4337"/>
<protein>
    <submittedName>
        <fullName evidence="1">Uncharacterized protein</fullName>
    </submittedName>
</protein>